<reference evidence="1 2" key="1">
    <citation type="submission" date="2020-07" db="EMBL/GenBank/DDBJ databases">
        <title>Sequencing the genomes of 1000 actinobacteria strains.</title>
        <authorList>
            <person name="Klenk H.-P."/>
        </authorList>
    </citation>
    <scope>NUCLEOTIDE SEQUENCE [LARGE SCALE GENOMIC DNA]</scope>
    <source>
        <strain evidence="1 2">DSM 45278</strain>
    </source>
</reference>
<proteinExistence type="predicted"/>
<protein>
    <submittedName>
        <fullName evidence="1">Uncharacterized protein</fullName>
    </submittedName>
</protein>
<sequence length="59" mass="6202">MTLSAAAEAERWQAPVIDATDLVQAETVTLPARITTRRHLGRAFGPGITPTGVGTGKSR</sequence>
<evidence type="ECO:0000313" key="2">
    <source>
        <dbReference type="Proteomes" id="UP000584931"/>
    </source>
</evidence>
<evidence type="ECO:0000313" key="1">
    <source>
        <dbReference type="EMBL" id="NYH55319.1"/>
    </source>
</evidence>
<dbReference type="EMBL" id="JACCHL010000001">
    <property type="protein sequence ID" value="NYH55319.1"/>
    <property type="molecule type" value="Genomic_DNA"/>
</dbReference>
<dbReference type="Proteomes" id="UP000584931">
    <property type="component" value="Unassembled WGS sequence"/>
</dbReference>
<accession>A0A7Y9XGH9</accession>
<organism evidence="1 2">
    <name type="scientific">Nocardiopsis sinuspersici</name>
    <dbReference type="NCBI Taxonomy" id="501010"/>
    <lineage>
        <taxon>Bacteria</taxon>
        <taxon>Bacillati</taxon>
        <taxon>Actinomycetota</taxon>
        <taxon>Actinomycetes</taxon>
        <taxon>Streptosporangiales</taxon>
        <taxon>Nocardiopsidaceae</taxon>
        <taxon>Nocardiopsis</taxon>
    </lineage>
</organism>
<name>A0A7Y9XGH9_9ACTN</name>
<dbReference type="AlphaFoldDB" id="A0A7Y9XGH9"/>
<gene>
    <name evidence="1" type="ORF">HNR06_004908</name>
</gene>
<dbReference type="RefSeq" id="WP_179811425.1">
    <property type="nucleotide sequence ID" value="NZ_JACCHL010000001.1"/>
</dbReference>
<comment type="caution">
    <text evidence="1">The sequence shown here is derived from an EMBL/GenBank/DDBJ whole genome shotgun (WGS) entry which is preliminary data.</text>
</comment>